<dbReference type="SUPFAM" id="SSF52540">
    <property type="entry name" value="P-loop containing nucleoside triphosphate hydrolases"/>
    <property type="match status" value="1"/>
</dbReference>
<protein>
    <recommendedName>
        <fullName evidence="1">NACHT domain-containing protein</fullName>
    </recommendedName>
</protein>
<dbReference type="InterPro" id="IPR011989">
    <property type="entry name" value="ARM-like"/>
</dbReference>
<sequence length="1282" mass="146022">MGYAVNCEDWHCTHRELNKFDSASDTRYVKLKSYINSMREPSALDKAYDIIRADCYDHERLMINRLSGDEISLENCYINLDLIELNSYRSHNDRNGGNGGSGHAVRRPRWFSSLTGFEIREPTSDRQITLVDLFDARRTDNNLLIEPRKILIKGSAGVGKSTLCKKIVYEHTHLKRWNNIFDRVLWIPLRRMQASSNNPVLREMLKQEFFSHRTDSDSLATDLLNGLDGDSFGRTLFLLDGLDEVHQSLNRDNTLHTLLRALISKPNVVITTRPHIVVPSSFVSIDMELKVVGFTLKQVSEYIGITESEHAKEIHEFLARNKIVRDLARIPVQLDALCYTWDEGWKEKKQPKTMTGLYRAIEAKLWRKDFKRRDTKGLEESDSMSDREIAKRAARSGNDAQFVELVAFAGICLQVYEFDSNFCDDLLEQQDLAFPPDGESLAMRLNGLSFIRSSDRSAAAKHQTYHFIHLTYQEYFAARYFARQWTRGESHLWIYNERVEVFKFIHKVKYAPSHDIFWRFVIGLLDDKARERLFDPLSQHPDLTSLMHQSLVMNCMTEVEDMSVLKKELDENLSDWLRNFKASFDGLSLFEFGIGDADVTEGRLWTKPWALETPRTVSETLSGTYSTSPVLKAVYQRIDHDDKLVREMVTFILSQHDNLPESIIEAAMGRLGDIDEDTRSSVLKILKRQRSLSKHQLETTVSLLFNEQRGIRLAAADLVSSLAIDGCFRDRQLSFDFQRLYDLREDPEQSIRRASISLLTGIQEPTDEALCHILIPFQSDDTSTRHFLKSSLSHLVSLTADRLQSLLSQLPCDHPRIRFWAVEILRNQKDLSPSFLRSIADLIVDRDVSMDAVFVIASLASLPEELVEALTTIIQGVDQAWVDVFLRHVCSYEWARQTSMAFLRAILPMIGDNNEWTRSLICQILQLRGELPPDILNSVTTYLQSPTGAHESLIGVFAGLDPLPDAVLQILVELLHFDVTQGVKLQVANVLGKRKFLPAPIMQCLDSFLRDVESDVNIIGIIAISGLEELPDSTRCLLLNLLHHGNEKVKLIICHYIGGRETLFAIQVLEALLTDGHVRIRLAASKMCKEFHSTSVVTSELMLTPLVALTKHDLQEIRIQATNTLISWPSSASRTKALTERFEVDCKMAQIHAIRGLRNFTPWNQTLLETLTTKLLDCTPGNLRVRQAILQALEASGDRALPEEIVDAISTLIIDNRWKTQETISTIAAIILRRQHRLADSVIRTITETFQNSSQKKTYPAALESLTGQKSQTSCNETLLSP</sequence>
<name>A0AAE8SPW1_9HYPO</name>
<feature type="domain" description="NACHT" evidence="1">
    <location>
        <begin position="148"/>
        <end position="274"/>
    </location>
</feature>
<keyword evidence="3" id="KW-1185">Reference proteome</keyword>
<dbReference type="InterPro" id="IPR055496">
    <property type="entry name" value="DUF7068"/>
</dbReference>
<dbReference type="Pfam" id="PF23238">
    <property type="entry name" value="DUF7068"/>
    <property type="match status" value="1"/>
</dbReference>
<proteinExistence type="predicted"/>
<dbReference type="PANTHER" id="PTHR46312:SF2">
    <property type="entry name" value="NUCLEOTIDE-BINDING OLIGOMERIZATION DOMAIN-CONTAINING PROTEIN 2-LIKE"/>
    <property type="match status" value="1"/>
</dbReference>
<dbReference type="Gene3D" id="1.25.10.10">
    <property type="entry name" value="Leucine-rich Repeat Variant"/>
    <property type="match status" value="2"/>
</dbReference>
<dbReference type="InterPro" id="IPR016024">
    <property type="entry name" value="ARM-type_fold"/>
</dbReference>
<dbReference type="PROSITE" id="PS50837">
    <property type="entry name" value="NACHT"/>
    <property type="match status" value="1"/>
</dbReference>
<organism evidence="2 3">
    <name type="scientific">Fusarium torulosum</name>
    <dbReference type="NCBI Taxonomy" id="33205"/>
    <lineage>
        <taxon>Eukaryota</taxon>
        <taxon>Fungi</taxon>
        <taxon>Dikarya</taxon>
        <taxon>Ascomycota</taxon>
        <taxon>Pezizomycotina</taxon>
        <taxon>Sordariomycetes</taxon>
        <taxon>Hypocreomycetidae</taxon>
        <taxon>Hypocreales</taxon>
        <taxon>Nectriaceae</taxon>
        <taxon>Fusarium</taxon>
    </lineage>
</organism>
<dbReference type="InterPro" id="IPR007111">
    <property type="entry name" value="NACHT_NTPase"/>
</dbReference>
<dbReference type="Gene3D" id="3.40.50.300">
    <property type="entry name" value="P-loop containing nucleotide triphosphate hydrolases"/>
    <property type="match status" value="1"/>
</dbReference>
<dbReference type="EMBL" id="ONZP01000806">
    <property type="protein sequence ID" value="SPJ91007.1"/>
    <property type="molecule type" value="Genomic_DNA"/>
</dbReference>
<accession>A0AAE8SPW1</accession>
<dbReference type="SUPFAM" id="SSF48371">
    <property type="entry name" value="ARM repeat"/>
    <property type="match status" value="2"/>
</dbReference>
<evidence type="ECO:0000313" key="3">
    <source>
        <dbReference type="Proteomes" id="UP001187734"/>
    </source>
</evidence>
<dbReference type="InterPro" id="IPR027417">
    <property type="entry name" value="P-loop_NTPase"/>
</dbReference>
<evidence type="ECO:0000313" key="2">
    <source>
        <dbReference type="EMBL" id="SPJ91007.1"/>
    </source>
</evidence>
<evidence type="ECO:0000259" key="1">
    <source>
        <dbReference type="PROSITE" id="PS50837"/>
    </source>
</evidence>
<dbReference type="Pfam" id="PF05729">
    <property type="entry name" value="NACHT"/>
    <property type="match status" value="1"/>
</dbReference>
<comment type="caution">
    <text evidence="2">The sequence shown here is derived from an EMBL/GenBank/DDBJ whole genome shotgun (WGS) entry which is preliminary data.</text>
</comment>
<dbReference type="Proteomes" id="UP001187734">
    <property type="component" value="Unassembled WGS sequence"/>
</dbReference>
<gene>
    <name evidence="2" type="ORF">FTOL_13409</name>
</gene>
<reference evidence="2" key="1">
    <citation type="submission" date="2018-03" db="EMBL/GenBank/DDBJ databases">
        <authorList>
            <person name="Guldener U."/>
        </authorList>
    </citation>
    <scope>NUCLEOTIDE SEQUENCE</scope>
</reference>
<dbReference type="PANTHER" id="PTHR46312">
    <property type="entry name" value="NACHT DOMAIN-CONTAINING PROTEIN"/>
    <property type="match status" value="1"/>
</dbReference>